<keyword evidence="8 10" id="KW-0472">Membrane</keyword>
<accession>A0A1Z5JNN8</accession>
<evidence type="ECO:0000256" key="1">
    <source>
        <dbReference type="ARBA" id="ARBA00004409"/>
    </source>
</evidence>
<keyword evidence="6 10" id="KW-1133">Transmembrane helix</keyword>
<comment type="caution">
    <text evidence="11">The sequence shown here is derived from an EMBL/GenBank/DDBJ whole genome shotgun (WGS) entry which is preliminary data.</text>
</comment>
<dbReference type="InterPro" id="IPR023601">
    <property type="entry name" value="Golgi_SNAP_su1"/>
</dbReference>
<dbReference type="GO" id="GO:0005797">
    <property type="term" value="C:Golgi medial cisterna"/>
    <property type="evidence" value="ECO:0007669"/>
    <property type="project" value="TreeGrafter"/>
</dbReference>
<gene>
    <name evidence="11" type="ORF">FisN_8Lh236</name>
</gene>
<keyword evidence="12" id="KW-1185">Reference proteome</keyword>
<evidence type="ECO:0000256" key="4">
    <source>
        <dbReference type="ARBA" id="ARBA00022692"/>
    </source>
</evidence>
<protein>
    <submittedName>
        <fullName evidence="11">Golgi SNAP receptor complex member 1</fullName>
    </submittedName>
</protein>
<comment type="similarity">
    <text evidence="2">Belongs to the GOSR1 family.</text>
</comment>
<dbReference type="GO" id="GO:0006888">
    <property type="term" value="P:endoplasmic reticulum to Golgi vesicle-mediated transport"/>
    <property type="evidence" value="ECO:0007669"/>
    <property type="project" value="InterPro"/>
</dbReference>
<dbReference type="OrthoDB" id="422156at2759"/>
<dbReference type="GO" id="GO:0031201">
    <property type="term" value="C:SNARE complex"/>
    <property type="evidence" value="ECO:0007669"/>
    <property type="project" value="TreeGrafter"/>
</dbReference>
<feature type="coiled-coil region" evidence="9">
    <location>
        <begin position="5"/>
        <end position="32"/>
    </location>
</feature>
<keyword evidence="7" id="KW-0333">Golgi apparatus</keyword>
<evidence type="ECO:0000313" key="12">
    <source>
        <dbReference type="Proteomes" id="UP000198406"/>
    </source>
</evidence>
<keyword evidence="5" id="KW-0653">Protein transport</keyword>
<proteinExistence type="inferred from homology"/>
<keyword evidence="11" id="KW-0675">Receptor</keyword>
<dbReference type="GO" id="GO:0000139">
    <property type="term" value="C:Golgi membrane"/>
    <property type="evidence" value="ECO:0007669"/>
    <property type="project" value="UniProtKB-SubCell"/>
</dbReference>
<feature type="transmembrane region" description="Helical" evidence="10">
    <location>
        <begin position="215"/>
        <end position="232"/>
    </location>
</feature>
<reference evidence="11 12" key="1">
    <citation type="journal article" date="2015" name="Plant Cell">
        <title>Oil accumulation by the oleaginous diatom Fistulifera solaris as revealed by the genome and transcriptome.</title>
        <authorList>
            <person name="Tanaka T."/>
            <person name="Maeda Y."/>
            <person name="Veluchamy A."/>
            <person name="Tanaka M."/>
            <person name="Abida H."/>
            <person name="Marechal E."/>
            <person name="Bowler C."/>
            <person name="Muto M."/>
            <person name="Sunaga Y."/>
            <person name="Tanaka M."/>
            <person name="Yoshino T."/>
            <person name="Taniguchi T."/>
            <person name="Fukuda Y."/>
            <person name="Nemoto M."/>
            <person name="Matsumoto M."/>
            <person name="Wong P.S."/>
            <person name="Aburatani S."/>
            <person name="Fujibuchi W."/>
        </authorList>
    </citation>
    <scope>NUCLEOTIDE SEQUENCE [LARGE SCALE GENOMIC DNA]</scope>
    <source>
        <strain evidence="11 12">JPCC DA0580</strain>
    </source>
</reference>
<organism evidence="11 12">
    <name type="scientific">Fistulifera solaris</name>
    <name type="common">Oleaginous diatom</name>
    <dbReference type="NCBI Taxonomy" id="1519565"/>
    <lineage>
        <taxon>Eukaryota</taxon>
        <taxon>Sar</taxon>
        <taxon>Stramenopiles</taxon>
        <taxon>Ochrophyta</taxon>
        <taxon>Bacillariophyta</taxon>
        <taxon>Bacillariophyceae</taxon>
        <taxon>Bacillariophycidae</taxon>
        <taxon>Naviculales</taxon>
        <taxon>Naviculaceae</taxon>
        <taxon>Fistulifera</taxon>
    </lineage>
</organism>
<dbReference type="Pfam" id="PF12352">
    <property type="entry name" value="V-SNARE_C"/>
    <property type="match status" value="1"/>
</dbReference>
<sequence length="233" mass="25959">MSGSFESVKREAVQLERQLEDKIARFQQLTQKWSAATHSTDLGNSLNRAELGLTENSSEAIASLQIEIPRLFSQLHDVIHGRLIPAAALPSQRAVGNRYRDIWQDLRSDYDKSLTVLRRAKERHELLAGAAASSSDDGRDPGMESLLRERNHINNSMNAAASVIGQAESVRQDLRWQGRSLRSAGTLINAITTNIPGLNGLVEQIRRRRSRDDQIVAGVIASCIVFTLWYLFG</sequence>
<dbReference type="GO" id="GO:0015031">
    <property type="term" value="P:protein transport"/>
    <property type="evidence" value="ECO:0007669"/>
    <property type="project" value="UniProtKB-KW"/>
</dbReference>
<evidence type="ECO:0000256" key="3">
    <source>
        <dbReference type="ARBA" id="ARBA00022448"/>
    </source>
</evidence>
<keyword evidence="9" id="KW-0175">Coiled coil</keyword>
<keyword evidence="3" id="KW-0813">Transport</keyword>
<dbReference type="AlphaFoldDB" id="A0A1Z5JNN8"/>
<dbReference type="EMBL" id="BDSP01000092">
    <property type="protein sequence ID" value="GAX15462.1"/>
    <property type="molecule type" value="Genomic_DNA"/>
</dbReference>
<dbReference type="PANTHER" id="PTHR21094:SF2">
    <property type="entry name" value="GOLGI SNAP RECEPTOR COMPLEX MEMBER 1"/>
    <property type="match status" value="1"/>
</dbReference>
<evidence type="ECO:0000256" key="9">
    <source>
        <dbReference type="SAM" id="Coils"/>
    </source>
</evidence>
<evidence type="ECO:0000256" key="5">
    <source>
        <dbReference type="ARBA" id="ARBA00022927"/>
    </source>
</evidence>
<dbReference type="GO" id="GO:0005801">
    <property type="term" value="C:cis-Golgi network"/>
    <property type="evidence" value="ECO:0007669"/>
    <property type="project" value="InterPro"/>
</dbReference>
<evidence type="ECO:0000256" key="8">
    <source>
        <dbReference type="ARBA" id="ARBA00023136"/>
    </source>
</evidence>
<evidence type="ECO:0000313" key="11">
    <source>
        <dbReference type="EMBL" id="GAX15462.1"/>
    </source>
</evidence>
<evidence type="ECO:0000256" key="10">
    <source>
        <dbReference type="SAM" id="Phobius"/>
    </source>
</evidence>
<name>A0A1Z5JNN8_FISSO</name>
<dbReference type="PANTHER" id="PTHR21094">
    <property type="entry name" value="GOS-28 SNARE- RELATED"/>
    <property type="match status" value="1"/>
</dbReference>
<dbReference type="Proteomes" id="UP000198406">
    <property type="component" value="Unassembled WGS sequence"/>
</dbReference>
<evidence type="ECO:0000256" key="7">
    <source>
        <dbReference type="ARBA" id="ARBA00023034"/>
    </source>
</evidence>
<dbReference type="InParanoid" id="A0A1Z5JNN8"/>
<evidence type="ECO:0000256" key="2">
    <source>
        <dbReference type="ARBA" id="ARBA00008473"/>
    </source>
</evidence>
<comment type="subcellular location">
    <subcellularLocation>
        <location evidence="1">Golgi apparatus membrane</location>
        <topology evidence="1">Single-pass type IV membrane protein</topology>
    </subcellularLocation>
</comment>
<keyword evidence="4 10" id="KW-0812">Transmembrane</keyword>
<evidence type="ECO:0000256" key="6">
    <source>
        <dbReference type="ARBA" id="ARBA00022989"/>
    </source>
</evidence>
<dbReference type="GO" id="GO:0006906">
    <property type="term" value="P:vesicle fusion"/>
    <property type="evidence" value="ECO:0007669"/>
    <property type="project" value="TreeGrafter"/>
</dbReference>
<dbReference type="GO" id="GO:0005484">
    <property type="term" value="F:SNAP receptor activity"/>
    <property type="evidence" value="ECO:0007669"/>
    <property type="project" value="TreeGrafter"/>
</dbReference>
<dbReference type="GO" id="GO:0048219">
    <property type="term" value="P:inter-Golgi cisterna vesicle-mediated transport"/>
    <property type="evidence" value="ECO:0007669"/>
    <property type="project" value="TreeGrafter"/>
</dbReference>